<reference evidence="2" key="1">
    <citation type="submission" date="2013-08" db="EMBL/GenBank/DDBJ databases">
        <title>Gene expansion shapes genome architecture in the human pathogen Lichtheimia corymbifera: an evolutionary genomics analysis in the ancient terrestrial Mucorales (Mucoromycotina).</title>
        <authorList>
            <person name="Schwartze V.U."/>
            <person name="Winter S."/>
            <person name="Shelest E."/>
            <person name="Marcet-Houben M."/>
            <person name="Horn F."/>
            <person name="Wehner S."/>
            <person name="Hoffmann K."/>
            <person name="Riege K."/>
            <person name="Sammeth M."/>
            <person name="Nowrousian M."/>
            <person name="Valiante V."/>
            <person name="Linde J."/>
            <person name="Jacobsen I.D."/>
            <person name="Marz M."/>
            <person name="Brakhage A.A."/>
            <person name="Gabaldon T."/>
            <person name="Bocker S."/>
            <person name="Voigt K."/>
        </authorList>
    </citation>
    <scope>NUCLEOTIDE SEQUENCE [LARGE SCALE GENOMIC DNA]</scope>
    <source>
        <strain evidence="2">FSU 9682</strain>
    </source>
</reference>
<dbReference type="VEuPathDB" id="FungiDB:LCOR_08778.1"/>
<dbReference type="Proteomes" id="UP000027586">
    <property type="component" value="Unassembled WGS sequence"/>
</dbReference>
<feature type="chain" id="PRO_5001652960" evidence="1">
    <location>
        <begin position="19"/>
        <end position="70"/>
    </location>
</feature>
<comment type="caution">
    <text evidence="2">The sequence shown here is derived from an EMBL/GenBank/DDBJ whole genome shotgun (WGS) entry which is preliminary data.</text>
</comment>
<sequence length="70" mass="6887">MKATFFLAIALLAAVVSAGDISQVQQGGTRGSDSSAKGGLAGVGIGNGGINAFGSTKKEDNLSMTQNANN</sequence>
<organism evidence="2 3">
    <name type="scientific">Lichtheimia corymbifera JMRC:FSU:9682</name>
    <dbReference type="NCBI Taxonomy" id="1263082"/>
    <lineage>
        <taxon>Eukaryota</taxon>
        <taxon>Fungi</taxon>
        <taxon>Fungi incertae sedis</taxon>
        <taxon>Mucoromycota</taxon>
        <taxon>Mucoromycotina</taxon>
        <taxon>Mucoromycetes</taxon>
        <taxon>Mucorales</taxon>
        <taxon>Lichtheimiaceae</taxon>
        <taxon>Lichtheimia</taxon>
    </lineage>
</organism>
<proteinExistence type="predicted"/>
<gene>
    <name evidence="2" type="ORF">LCOR_08778.1</name>
</gene>
<evidence type="ECO:0000313" key="3">
    <source>
        <dbReference type="Proteomes" id="UP000027586"/>
    </source>
</evidence>
<dbReference type="AlphaFoldDB" id="A0A068S9D6"/>
<keyword evidence="3" id="KW-1185">Reference proteome</keyword>
<dbReference type="EMBL" id="CBTN010000050">
    <property type="protein sequence ID" value="CDH57886.1"/>
    <property type="molecule type" value="Genomic_DNA"/>
</dbReference>
<feature type="signal peptide" evidence="1">
    <location>
        <begin position="1"/>
        <end position="18"/>
    </location>
</feature>
<keyword evidence="1" id="KW-0732">Signal</keyword>
<accession>A0A068S9D6</accession>
<evidence type="ECO:0000256" key="1">
    <source>
        <dbReference type="SAM" id="SignalP"/>
    </source>
</evidence>
<protein>
    <submittedName>
        <fullName evidence="2">Uncharacterized protein</fullName>
    </submittedName>
</protein>
<evidence type="ECO:0000313" key="2">
    <source>
        <dbReference type="EMBL" id="CDH57886.1"/>
    </source>
</evidence>
<name>A0A068S9D6_9FUNG</name>